<evidence type="ECO:0000313" key="2">
    <source>
        <dbReference type="Proteomes" id="UP000887013"/>
    </source>
</evidence>
<gene>
    <name evidence="1" type="ORF">NPIL_98501</name>
</gene>
<proteinExistence type="predicted"/>
<sequence>MLLLAASDCVQYFEKIKHLKVGASLDFDMTYDEKTGNTISSSICKITLGVAEAICEGISPDDKVLITLHLLSHTSNKETSRFMPWRDGAI</sequence>
<dbReference type="EMBL" id="BMAW01043726">
    <property type="protein sequence ID" value="GFS40827.1"/>
    <property type="molecule type" value="Genomic_DNA"/>
</dbReference>
<dbReference type="Proteomes" id="UP000887013">
    <property type="component" value="Unassembled WGS sequence"/>
</dbReference>
<name>A0A8X6MCH8_NEPPI</name>
<evidence type="ECO:0000313" key="1">
    <source>
        <dbReference type="EMBL" id="GFS40827.1"/>
    </source>
</evidence>
<dbReference type="AlphaFoldDB" id="A0A8X6MCH8"/>
<comment type="caution">
    <text evidence="1">The sequence shown here is derived from an EMBL/GenBank/DDBJ whole genome shotgun (WGS) entry which is preliminary data.</text>
</comment>
<protein>
    <submittedName>
        <fullName evidence="1">Uncharacterized protein</fullName>
    </submittedName>
</protein>
<accession>A0A8X6MCH8</accession>
<organism evidence="1 2">
    <name type="scientific">Nephila pilipes</name>
    <name type="common">Giant wood spider</name>
    <name type="synonym">Nephila maculata</name>
    <dbReference type="NCBI Taxonomy" id="299642"/>
    <lineage>
        <taxon>Eukaryota</taxon>
        <taxon>Metazoa</taxon>
        <taxon>Ecdysozoa</taxon>
        <taxon>Arthropoda</taxon>
        <taxon>Chelicerata</taxon>
        <taxon>Arachnida</taxon>
        <taxon>Araneae</taxon>
        <taxon>Araneomorphae</taxon>
        <taxon>Entelegynae</taxon>
        <taxon>Araneoidea</taxon>
        <taxon>Nephilidae</taxon>
        <taxon>Nephila</taxon>
    </lineage>
</organism>
<keyword evidence="2" id="KW-1185">Reference proteome</keyword>
<reference evidence="1" key="1">
    <citation type="submission" date="2020-08" db="EMBL/GenBank/DDBJ databases">
        <title>Multicomponent nature underlies the extraordinary mechanical properties of spider dragline silk.</title>
        <authorList>
            <person name="Kono N."/>
            <person name="Nakamura H."/>
            <person name="Mori M."/>
            <person name="Yoshida Y."/>
            <person name="Ohtoshi R."/>
            <person name="Malay A.D."/>
            <person name="Moran D.A.P."/>
            <person name="Tomita M."/>
            <person name="Numata K."/>
            <person name="Arakawa K."/>
        </authorList>
    </citation>
    <scope>NUCLEOTIDE SEQUENCE</scope>
</reference>